<dbReference type="InterPro" id="IPR005631">
    <property type="entry name" value="SDH"/>
</dbReference>
<dbReference type="RefSeq" id="WP_072748233.1">
    <property type="nucleotide sequence ID" value="NZ_FOHL01000010.1"/>
</dbReference>
<dbReference type="GO" id="GO:0006099">
    <property type="term" value="P:tricarboxylic acid cycle"/>
    <property type="evidence" value="ECO:0007669"/>
    <property type="project" value="TreeGrafter"/>
</dbReference>
<organism evidence="4 5">
    <name type="scientific">Oceanicella actignis</name>
    <dbReference type="NCBI Taxonomy" id="1189325"/>
    <lineage>
        <taxon>Bacteria</taxon>
        <taxon>Pseudomonadati</taxon>
        <taxon>Pseudomonadota</taxon>
        <taxon>Alphaproteobacteria</taxon>
        <taxon>Rhodobacterales</taxon>
        <taxon>Paracoccaceae</taxon>
        <taxon>Oceanicella</taxon>
    </lineage>
</organism>
<reference evidence="4 5" key="1">
    <citation type="submission" date="2016-12" db="EMBL/GenBank/DDBJ databases">
        <authorList>
            <person name="Song W.-J."/>
            <person name="Kurnit D.M."/>
        </authorList>
    </citation>
    <scope>NUCLEOTIDE SEQUENCE [LARGE SCALE GENOMIC DNA]</scope>
    <source>
        <strain evidence="4 5">CGMCC 1.10808</strain>
    </source>
</reference>
<name>A0A1M7TXF1_9RHOB</name>
<evidence type="ECO:0000256" key="3">
    <source>
        <dbReference type="ARBA" id="ARBA00023186"/>
    </source>
</evidence>
<keyword evidence="5" id="KW-1185">Reference proteome</keyword>
<protein>
    <recommendedName>
        <fullName evidence="2">FAD assembly factor SdhE</fullName>
    </recommendedName>
</protein>
<dbReference type="PANTHER" id="PTHR12469">
    <property type="entry name" value="PROTEIN EMI5 HOMOLOG, MITOCHONDRIAL"/>
    <property type="match status" value="1"/>
</dbReference>
<proteinExistence type="inferred from homology"/>
<evidence type="ECO:0000313" key="5">
    <source>
        <dbReference type="Proteomes" id="UP000184066"/>
    </source>
</evidence>
<dbReference type="InterPro" id="IPR036714">
    <property type="entry name" value="SDH_sf"/>
</dbReference>
<evidence type="ECO:0000313" key="4">
    <source>
        <dbReference type="EMBL" id="SHN75429.1"/>
    </source>
</evidence>
<gene>
    <name evidence="4" type="ORF">SAMN05216200_11145</name>
</gene>
<evidence type="ECO:0000256" key="2">
    <source>
        <dbReference type="ARBA" id="ARBA00019418"/>
    </source>
</evidence>
<evidence type="ECO:0000256" key="1">
    <source>
        <dbReference type="ARBA" id="ARBA00008571"/>
    </source>
</evidence>
<dbReference type="AlphaFoldDB" id="A0A1M7TXF1"/>
<dbReference type="Pfam" id="PF03937">
    <property type="entry name" value="Sdh5"/>
    <property type="match status" value="1"/>
</dbReference>
<sequence>MTGHERDGALADEGAAMRLKRLRLRCWRRGTKEMDLILGPFADAVAEGRAACDLDALEALMAENDQDLYLWVSGAAPAPERHMPMIAALRDFHGIAPRG</sequence>
<keyword evidence="3" id="KW-0143">Chaperone</keyword>
<dbReference type="OrthoDB" id="9807264at2"/>
<dbReference type="SUPFAM" id="SSF109910">
    <property type="entry name" value="YgfY-like"/>
    <property type="match status" value="1"/>
</dbReference>
<dbReference type="EMBL" id="FRDL01000011">
    <property type="protein sequence ID" value="SHN75429.1"/>
    <property type="molecule type" value="Genomic_DNA"/>
</dbReference>
<accession>A0A1M7TXF1</accession>
<dbReference type="PANTHER" id="PTHR12469:SF2">
    <property type="entry name" value="SUCCINATE DEHYDROGENASE ASSEMBLY FACTOR 2, MITOCHONDRIAL"/>
    <property type="match status" value="1"/>
</dbReference>
<dbReference type="Proteomes" id="UP000184066">
    <property type="component" value="Unassembled WGS sequence"/>
</dbReference>
<dbReference type="Gene3D" id="1.10.150.250">
    <property type="entry name" value="Flavinator of succinate dehydrogenase"/>
    <property type="match status" value="1"/>
</dbReference>
<comment type="similarity">
    <text evidence="1">Belongs to the SdhE FAD assembly factor family.</text>
</comment>
<dbReference type="STRING" id="1189325.SAMN04488119_11045"/>